<protein>
    <submittedName>
        <fullName evidence="15">Outer membrane cobalamin receptor protein</fullName>
    </submittedName>
</protein>
<dbReference type="InterPro" id="IPR037066">
    <property type="entry name" value="Plug_dom_sf"/>
</dbReference>
<dbReference type="Gene3D" id="2.170.130.10">
    <property type="entry name" value="TonB-dependent receptor, plug domain"/>
    <property type="match status" value="1"/>
</dbReference>
<feature type="chain" id="PRO_5003216182" evidence="12">
    <location>
        <begin position="22"/>
        <end position="591"/>
    </location>
</feature>
<proteinExistence type="inferred from homology"/>
<evidence type="ECO:0000256" key="4">
    <source>
        <dbReference type="ARBA" id="ARBA00022692"/>
    </source>
</evidence>
<evidence type="ECO:0000256" key="5">
    <source>
        <dbReference type="ARBA" id="ARBA00022729"/>
    </source>
</evidence>
<evidence type="ECO:0000256" key="6">
    <source>
        <dbReference type="ARBA" id="ARBA00023065"/>
    </source>
</evidence>
<dbReference type="InterPro" id="IPR036942">
    <property type="entry name" value="Beta-barrel_TonB_sf"/>
</dbReference>
<dbReference type="AlphaFoldDB" id="E7C2V0"/>
<keyword evidence="5 12" id="KW-0732">Signal</keyword>
<keyword evidence="6" id="KW-0406">Ion transport</keyword>
<dbReference type="Pfam" id="PF07715">
    <property type="entry name" value="Plug"/>
    <property type="match status" value="1"/>
</dbReference>
<keyword evidence="4 10" id="KW-0812">Transmembrane</keyword>
<feature type="signal peptide" evidence="12">
    <location>
        <begin position="1"/>
        <end position="21"/>
    </location>
</feature>
<dbReference type="PANTHER" id="PTHR30069:SF53">
    <property type="entry name" value="COLICIN I RECEPTOR-RELATED"/>
    <property type="match status" value="1"/>
</dbReference>
<dbReference type="SUPFAM" id="SSF56935">
    <property type="entry name" value="Porins"/>
    <property type="match status" value="1"/>
</dbReference>
<keyword evidence="7 11" id="KW-0798">TonB box</keyword>
<keyword evidence="2 10" id="KW-0813">Transport</keyword>
<dbReference type="GO" id="GO:0009279">
    <property type="term" value="C:cell outer membrane"/>
    <property type="evidence" value="ECO:0007669"/>
    <property type="project" value="UniProtKB-SubCell"/>
</dbReference>
<evidence type="ECO:0000313" key="15">
    <source>
        <dbReference type="EMBL" id="ADI21774.1"/>
    </source>
</evidence>
<evidence type="ECO:0000256" key="3">
    <source>
        <dbReference type="ARBA" id="ARBA00022452"/>
    </source>
</evidence>
<evidence type="ECO:0000256" key="11">
    <source>
        <dbReference type="RuleBase" id="RU003357"/>
    </source>
</evidence>
<comment type="similarity">
    <text evidence="10 11">Belongs to the TonB-dependent receptor family.</text>
</comment>
<evidence type="ECO:0000256" key="9">
    <source>
        <dbReference type="ARBA" id="ARBA00023237"/>
    </source>
</evidence>
<dbReference type="InterPro" id="IPR039426">
    <property type="entry name" value="TonB-dep_rcpt-like"/>
</dbReference>
<evidence type="ECO:0000256" key="1">
    <source>
        <dbReference type="ARBA" id="ARBA00004571"/>
    </source>
</evidence>
<dbReference type="InterPro" id="IPR000531">
    <property type="entry name" value="Beta-barrel_TonB"/>
</dbReference>
<evidence type="ECO:0000256" key="7">
    <source>
        <dbReference type="ARBA" id="ARBA00023077"/>
    </source>
</evidence>
<evidence type="ECO:0000256" key="10">
    <source>
        <dbReference type="PROSITE-ProRule" id="PRU01360"/>
    </source>
</evidence>
<comment type="subcellular location">
    <subcellularLocation>
        <location evidence="1 10">Cell outer membrane</location>
        <topology evidence="1 10">Multi-pass membrane protein</topology>
    </subcellularLocation>
</comment>
<organism evidence="15">
    <name type="scientific">uncultured gamma proteobacterium HF0130_22O14</name>
    <dbReference type="NCBI Taxonomy" id="723567"/>
    <lineage>
        <taxon>Bacteria</taxon>
        <taxon>Pseudomonadati</taxon>
        <taxon>Pseudomonadota</taxon>
        <taxon>Gammaproteobacteria</taxon>
        <taxon>environmental samples</taxon>
    </lineage>
</organism>
<accession>E7C2V0</accession>
<keyword evidence="9 10" id="KW-0998">Cell outer membrane</keyword>
<reference evidence="15" key="1">
    <citation type="submission" date="2010-01" db="EMBL/GenBank/DDBJ databases">
        <title>Genome fragments of uncultured bacteria from the North Pacific subtropical Gyre.</title>
        <authorList>
            <person name="Pham V.D."/>
            <person name="Delong E.F."/>
        </authorList>
    </citation>
    <scope>NUCLEOTIDE SEQUENCE</scope>
</reference>
<dbReference type="PANTHER" id="PTHR30069">
    <property type="entry name" value="TONB-DEPENDENT OUTER MEMBRANE RECEPTOR"/>
    <property type="match status" value="1"/>
</dbReference>
<feature type="domain" description="TonB-dependent receptor plug" evidence="14">
    <location>
        <begin position="41"/>
        <end position="147"/>
    </location>
</feature>
<sequence length="591" mass="66345">MRSKYLVIFILGFSVVTTTDAQENEAIENIIISASKNEQKLEDVITSALVINESEIAESGFRSVSDLLHSLGGINVSQNGGVGQLTSIFMQGSNSNHVLVLVDGVAINDLATGISAIQNIPISLIEKIEIVKSPRATLYGSNAVGGVVSIFTKKNSEREDYSMTLGSDETKEISLSKVIHNDSTHYGFSATLFDTDGYPSKTGSDVDDPHENRSMNAFIKKDFEKLSIEGGFWTSQGETNYKDFFLSSISQDFHNSAMNFKLNQEVSEKWSYSLEARYNKDFLDQNNSDDFNHSERTGLEWINRFDVNQFNKTLVGIIIDDETFTASNYGVGVDVDFENKAMFIEHLYSKSNHQALIAFRTSNSDFTKDKDAWNVEYGYRINPNLRVMILGGSAYRNPSAFDLYGFGGNTSLVPEKSKKFGVGFSASLSESTELDMRFFDNQIDDLVAFSYVDWKLYNIEEAETRGVDMNVVTQLNEWDLKLNATIQDPKNLTSNSQLLRRPKNSYGMTAARTIGAVTVNLNIRRDSTRYDFGGLKLDGYILMNASLRWRISQQLMINASFNNALDENYILANGYNTPKRKIYLGFNYMMN</sequence>
<evidence type="ECO:0000259" key="13">
    <source>
        <dbReference type="Pfam" id="PF00593"/>
    </source>
</evidence>
<dbReference type="Pfam" id="PF00593">
    <property type="entry name" value="TonB_dep_Rec_b-barrel"/>
    <property type="match status" value="1"/>
</dbReference>
<keyword evidence="15" id="KW-0675">Receptor</keyword>
<dbReference type="Gene3D" id="2.40.170.20">
    <property type="entry name" value="TonB-dependent receptor, beta-barrel domain"/>
    <property type="match status" value="1"/>
</dbReference>
<evidence type="ECO:0000259" key="14">
    <source>
        <dbReference type="Pfam" id="PF07715"/>
    </source>
</evidence>
<name>E7C2V0_9GAMM</name>
<dbReference type="PROSITE" id="PS52016">
    <property type="entry name" value="TONB_DEPENDENT_REC_3"/>
    <property type="match status" value="1"/>
</dbReference>
<evidence type="ECO:0000256" key="2">
    <source>
        <dbReference type="ARBA" id="ARBA00022448"/>
    </source>
</evidence>
<keyword evidence="8 10" id="KW-0472">Membrane</keyword>
<dbReference type="EMBL" id="GU567965">
    <property type="protein sequence ID" value="ADI21774.1"/>
    <property type="molecule type" value="Genomic_DNA"/>
</dbReference>
<evidence type="ECO:0000256" key="8">
    <source>
        <dbReference type="ARBA" id="ARBA00023136"/>
    </source>
</evidence>
<dbReference type="InterPro" id="IPR012910">
    <property type="entry name" value="Plug_dom"/>
</dbReference>
<dbReference type="GO" id="GO:0006811">
    <property type="term" value="P:monoatomic ion transport"/>
    <property type="evidence" value="ECO:0007669"/>
    <property type="project" value="UniProtKB-KW"/>
</dbReference>
<dbReference type="GO" id="GO:0015889">
    <property type="term" value="P:cobalamin transport"/>
    <property type="evidence" value="ECO:0007669"/>
    <property type="project" value="TreeGrafter"/>
</dbReference>
<keyword evidence="3 10" id="KW-1134">Transmembrane beta strand</keyword>
<feature type="domain" description="TonB-dependent receptor-like beta-barrel" evidence="13">
    <location>
        <begin position="223"/>
        <end position="563"/>
    </location>
</feature>
<evidence type="ECO:0000256" key="12">
    <source>
        <dbReference type="SAM" id="SignalP"/>
    </source>
</evidence>